<dbReference type="InterPro" id="IPR000408">
    <property type="entry name" value="Reg_chr_condens"/>
</dbReference>
<evidence type="ECO:0000313" key="8">
    <source>
        <dbReference type="EMBL" id="KAL3770632.1"/>
    </source>
</evidence>
<protein>
    <recommendedName>
        <fullName evidence="7">HECT domain-containing protein</fullName>
    </recommendedName>
</protein>
<keyword evidence="9" id="KW-1185">Reference proteome</keyword>
<dbReference type="GO" id="GO:0016740">
    <property type="term" value="F:transferase activity"/>
    <property type="evidence" value="ECO:0007669"/>
    <property type="project" value="UniProtKB-KW"/>
</dbReference>
<dbReference type="InterPro" id="IPR000569">
    <property type="entry name" value="HECT_dom"/>
</dbReference>
<dbReference type="Proteomes" id="UP001530315">
    <property type="component" value="Unassembled WGS sequence"/>
</dbReference>
<feature type="compositionally biased region" description="Low complexity" evidence="6">
    <location>
        <begin position="236"/>
        <end position="251"/>
    </location>
</feature>
<dbReference type="SMART" id="SM00119">
    <property type="entry name" value="HECTc"/>
    <property type="match status" value="1"/>
</dbReference>
<dbReference type="Gene3D" id="3.30.2410.10">
    <property type="entry name" value="Hect, E3 ligase catalytic domain"/>
    <property type="match status" value="1"/>
</dbReference>
<dbReference type="PROSITE" id="PS00626">
    <property type="entry name" value="RCC1_2"/>
    <property type="match status" value="2"/>
</dbReference>
<accession>A0ABD3N7V2</accession>
<dbReference type="FunFam" id="3.30.2410.10:FF:000003">
    <property type="entry name" value="probable E3 ubiquitin-protein ligase HERC4 isoform X1"/>
    <property type="match status" value="1"/>
</dbReference>
<gene>
    <name evidence="8" type="ORF">ACHAW5_007087</name>
</gene>
<feature type="compositionally biased region" description="Basic and acidic residues" evidence="6">
    <location>
        <begin position="253"/>
        <end position="264"/>
    </location>
</feature>
<dbReference type="PANTHER" id="PTHR45622:SF60">
    <property type="entry name" value="UBIQUITIN-PROTEIN LIGASE E3A"/>
    <property type="match status" value="1"/>
</dbReference>
<feature type="repeat" description="RCC1" evidence="5">
    <location>
        <begin position="536"/>
        <end position="596"/>
    </location>
</feature>
<dbReference type="Gene3D" id="3.30.2160.10">
    <property type="entry name" value="Hect, E3 ligase catalytic domain"/>
    <property type="match status" value="1"/>
</dbReference>
<evidence type="ECO:0000256" key="3">
    <source>
        <dbReference type="ARBA" id="ARBA00022786"/>
    </source>
</evidence>
<dbReference type="EMBL" id="JALLAZ020001624">
    <property type="protein sequence ID" value="KAL3770632.1"/>
    <property type="molecule type" value="Genomic_DNA"/>
</dbReference>
<dbReference type="SUPFAM" id="SSF50985">
    <property type="entry name" value="RCC1/BLIP-II"/>
    <property type="match status" value="1"/>
</dbReference>
<dbReference type="Pfam" id="PF13540">
    <property type="entry name" value="RCC1_2"/>
    <property type="match status" value="2"/>
</dbReference>
<evidence type="ECO:0000313" key="9">
    <source>
        <dbReference type="Proteomes" id="UP001530315"/>
    </source>
</evidence>
<feature type="region of interest" description="Disordered" evidence="6">
    <location>
        <begin position="231"/>
        <end position="264"/>
    </location>
</feature>
<feature type="repeat" description="RCC1" evidence="5">
    <location>
        <begin position="482"/>
        <end position="535"/>
    </location>
</feature>
<dbReference type="PANTHER" id="PTHR45622">
    <property type="entry name" value="UBIQUITIN-PROTEIN LIGASE E3A-RELATED"/>
    <property type="match status" value="1"/>
</dbReference>
<proteinExistence type="predicted"/>
<dbReference type="CDD" id="cd00078">
    <property type="entry name" value="HECTc"/>
    <property type="match status" value="1"/>
</dbReference>
<feature type="region of interest" description="Disordered" evidence="6">
    <location>
        <begin position="1"/>
        <end position="37"/>
    </location>
</feature>
<name>A0ABD3N7V2_9STRA</name>
<dbReference type="PROSITE" id="PS50237">
    <property type="entry name" value="HECT"/>
    <property type="match status" value="1"/>
</dbReference>
<dbReference type="Gene3D" id="3.90.1750.10">
    <property type="entry name" value="Hect, E3 ligase catalytic domains"/>
    <property type="match status" value="1"/>
</dbReference>
<sequence>MTSENSSAQQPRSNDNEPGPARHDDAPTADGNSGNHVRTTLRTLSSIHSFHSTTQIIRSGDGVSFHSTHSSVELEIADAPDEDILSIQTAIEQVAVASQGSPHTPPVGARASFNSISDALGNLRSRLQQAHHQQRERPSSSRSSWIQRLQDRLHVLDAAHSLHVPLHLMESRRRSDNTGMVDQAAEESKNCDERRIPTVLARSLHLSAAIFHIDTRGATIVGDAAGDQTMSDAAVDSRSTDTTADQTTSNTVPDDRGTGDDRPTSVRVRTSLLFASRTLANRSIMEGTSNLLLASGGDGASISRRSLLGDRVLGGAGSLRDLDMHVHPSVRTFLSPIADSNVGRNQTVETIDKENDLMEVEPRDDVVINVKKRLFQVETDKQSLHDETKSSKEEFKTAHVMQEKDAMEVEPTPGVKDGSNILYSWGRGEQSLHDDSNERILLDDYDEKKTVEMIRVSSRLQSKSILAIATGQNHSACATSQGTLYIVGKNVHGCVDPNCPEGYVISRPVLLDCISHIRVLKVSCGLDHTAALSSNGSVLTWGSNFYGQLGHRVSGAQSDDFQGPTNCRPMGMVLGQGRRALSIDCGTSYTLVLTEHFAVLACGIASIAGHRDAQNWGVPQEIPSLIGLPLIGMSAGDGHASVVTAHGTAYIWGENRNGCCARAFPETMSLPIPVKASSPSSHSDDVAIVHVACGMEHSVFVTKSGHLLVCGSNYRGQLGISASELPSTSALVQVRHPKGGSFVSAEAGNSHSLVLDTAGDMWVTNTNGLQCILHGKSVLALAAGGDNCIAITSAPDGLKSLQRQFSMEMPENRRSLVDEVNELLEDMEFDDTRKKLAGQEIAQKLEELLRYPSLLNFILNPIKLEQMFERCMCASDVETKQIMANSIERGMKDGLQSLRGSRMIYPEAVRCLLSYIKFFDIRRDDSVVFDVRGEAIFLFCDTILGVPFEGYNALHDFATNLYPRELFVNMLVKPLLLTLNACTKFTVDENEVEHFEPSRRSVPVIVAVLSWLYAMSQEAGLADPKDFYSDGVSKINLETLFNDLYKMKKASPHERNRSFHICAHPFLLSPGCKRNLLQMESQVEMFKAMMGDVEFRASTLQYTVEPFFPLEIEREHLVKQTLDIIKQANPKDIRKRLRVSFKGEPGLDAGGVTKEFFQLLSEELFDVETSGLWSKKYGDEINWFNPSNNWDENGYEMIGVLFGLAVYNSVLLDVRFPLAFIYSLAVYRKILGLPLGLEDIMDEELRRGLKQLLDYQGDDIEDVFCLTFELTWTEMGETRRVELKPDGANIPVTKANSEEYVLRYVRWVLVDSIKSQWERFQIGLMRVMEDSSLDLFLPEELELLVVGIPDLDFEALEKNTKYEGGYDESAEVVKNFWKFVKESNSENQAKLLKFTTASSKAPIGGLGNMNFIIQRAGPDSANLPTSHTCFNTLLLPDYGEDYNKLKNLLGRAIMECEGFGLE</sequence>
<feature type="repeat" description="RCC1" evidence="5">
    <location>
        <begin position="647"/>
        <end position="704"/>
    </location>
</feature>
<feature type="domain" description="HECT" evidence="7">
    <location>
        <begin position="1129"/>
        <end position="1462"/>
    </location>
</feature>
<feature type="compositionally biased region" description="Polar residues" evidence="6">
    <location>
        <begin position="1"/>
        <end position="13"/>
    </location>
</feature>
<dbReference type="Gene3D" id="2.130.10.30">
    <property type="entry name" value="Regulator of chromosome condensation 1/beta-lactamase-inhibitor protein II"/>
    <property type="match status" value="2"/>
</dbReference>
<evidence type="ECO:0000256" key="1">
    <source>
        <dbReference type="ARBA" id="ARBA00022679"/>
    </source>
</evidence>
<feature type="repeat" description="RCC1" evidence="5">
    <location>
        <begin position="705"/>
        <end position="758"/>
    </location>
</feature>
<organism evidence="8 9">
    <name type="scientific">Stephanodiscus triporus</name>
    <dbReference type="NCBI Taxonomy" id="2934178"/>
    <lineage>
        <taxon>Eukaryota</taxon>
        <taxon>Sar</taxon>
        <taxon>Stramenopiles</taxon>
        <taxon>Ochrophyta</taxon>
        <taxon>Bacillariophyta</taxon>
        <taxon>Coscinodiscophyceae</taxon>
        <taxon>Thalassiosirophycidae</taxon>
        <taxon>Stephanodiscales</taxon>
        <taxon>Stephanodiscaceae</taxon>
        <taxon>Stephanodiscus</taxon>
    </lineage>
</organism>
<comment type="caution">
    <text evidence="8">The sequence shown here is derived from an EMBL/GenBank/DDBJ whole genome shotgun (WGS) entry which is preliminary data.</text>
</comment>
<feature type="active site" description="Glycyl thioester intermediate" evidence="4">
    <location>
        <position position="1429"/>
    </location>
</feature>
<dbReference type="InterPro" id="IPR035983">
    <property type="entry name" value="Hect_E3_ubiquitin_ligase"/>
</dbReference>
<dbReference type="Pfam" id="PF00632">
    <property type="entry name" value="HECT"/>
    <property type="match status" value="1"/>
</dbReference>
<dbReference type="SUPFAM" id="SSF56204">
    <property type="entry name" value="Hect, E3 ligase catalytic domain"/>
    <property type="match status" value="1"/>
</dbReference>
<dbReference type="InterPro" id="IPR009091">
    <property type="entry name" value="RCC1/BLIP-II"/>
</dbReference>
<evidence type="ECO:0000259" key="7">
    <source>
        <dbReference type="PROSITE" id="PS50237"/>
    </source>
</evidence>
<keyword evidence="2" id="KW-0677">Repeat</keyword>
<reference evidence="8 9" key="1">
    <citation type="submission" date="2024-10" db="EMBL/GenBank/DDBJ databases">
        <title>Updated reference genomes for cyclostephanoid diatoms.</title>
        <authorList>
            <person name="Roberts W.R."/>
            <person name="Alverson A.J."/>
        </authorList>
    </citation>
    <scope>NUCLEOTIDE SEQUENCE [LARGE SCALE GENOMIC DNA]</scope>
    <source>
        <strain evidence="8 9">AJA276-08</strain>
    </source>
</reference>
<keyword evidence="1" id="KW-0808">Transferase</keyword>
<dbReference type="PROSITE" id="PS50012">
    <property type="entry name" value="RCC1_3"/>
    <property type="match status" value="4"/>
</dbReference>
<evidence type="ECO:0000256" key="5">
    <source>
        <dbReference type="PROSITE-ProRule" id="PRU00235"/>
    </source>
</evidence>
<evidence type="ECO:0000256" key="4">
    <source>
        <dbReference type="PROSITE-ProRule" id="PRU00104"/>
    </source>
</evidence>
<evidence type="ECO:0000256" key="2">
    <source>
        <dbReference type="ARBA" id="ARBA00022737"/>
    </source>
</evidence>
<dbReference type="InterPro" id="IPR051709">
    <property type="entry name" value="Ub-ligase/GTPase-reg"/>
</dbReference>
<feature type="region of interest" description="Disordered" evidence="6">
    <location>
        <begin position="126"/>
        <end position="145"/>
    </location>
</feature>
<keyword evidence="3 4" id="KW-0833">Ubl conjugation pathway</keyword>
<evidence type="ECO:0000256" key="6">
    <source>
        <dbReference type="SAM" id="MobiDB-lite"/>
    </source>
</evidence>